<accession>K9IQ95</accession>
<reference evidence="1" key="1">
    <citation type="submission" date="2012-11" db="EMBL/GenBank/DDBJ databases">
        <title>The Vampirome: Transcriptome and Proteome Analysis of the Submandibular and Accessory Glands of the Vampire Bat and Vector of Human Rabies, Desmodus rotundus.</title>
        <authorList>
            <person name="Francischetti I.M.B."/>
            <person name="Assumpcao T.C.F."/>
            <person name="Ma D."/>
            <person name="Vicente E.C."/>
            <person name="Ribeiro J.M.C."/>
        </authorList>
    </citation>
    <scope>NUCLEOTIDE SEQUENCE</scope>
    <source>
        <tissue evidence="1">Salivary gland</tissue>
    </source>
</reference>
<protein>
    <submittedName>
        <fullName evidence="1">Uncharacterized protein</fullName>
    </submittedName>
</protein>
<organism evidence="1">
    <name type="scientific">Desmodus rotundus</name>
    <name type="common">Vampire bat</name>
    <dbReference type="NCBI Taxonomy" id="9430"/>
    <lineage>
        <taxon>Eukaryota</taxon>
        <taxon>Metazoa</taxon>
        <taxon>Chordata</taxon>
        <taxon>Craniata</taxon>
        <taxon>Vertebrata</taxon>
        <taxon>Euteleostomi</taxon>
        <taxon>Mammalia</taxon>
        <taxon>Eutheria</taxon>
        <taxon>Laurasiatheria</taxon>
        <taxon>Chiroptera</taxon>
        <taxon>Yangochiroptera</taxon>
        <taxon>Phyllostomidae</taxon>
        <taxon>Desmodontinae</taxon>
        <taxon>Desmodus</taxon>
    </lineage>
</organism>
<proteinExistence type="evidence at transcript level"/>
<dbReference type="EMBL" id="GABZ01003037">
    <property type="protein sequence ID" value="JAA50488.1"/>
    <property type="molecule type" value="mRNA"/>
</dbReference>
<dbReference type="AlphaFoldDB" id="K9IQ95"/>
<evidence type="ECO:0000313" key="1">
    <source>
        <dbReference type="EMBL" id="JAA50488.1"/>
    </source>
</evidence>
<sequence length="115" mass="12740">LPLFTLPVCRACPPATHTHSTPSPWSTLTNPPFHPLSPSLVLHHPSFCRRVSSPCPLAPVLQSSSFCPSQFRSRKQGKFQDFVSSEVAPHAEAMASLPQLLQRLELASSWRRQIS</sequence>
<feature type="non-terminal residue" evidence="1">
    <location>
        <position position="1"/>
    </location>
</feature>
<name>K9IQ95_DESRO</name>